<dbReference type="AlphaFoldDB" id="A0A1T1H3M7"/>
<dbReference type="RefSeq" id="WP_078189619.1">
    <property type="nucleotide sequence ID" value="NZ_JAMCOV010000043.1"/>
</dbReference>
<evidence type="ECO:0008006" key="4">
    <source>
        <dbReference type="Google" id="ProtNLM"/>
    </source>
</evidence>
<keyword evidence="3" id="KW-1185">Reference proteome</keyword>
<dbReference type="EMBL" id="MVKX01000003">
    <property type="protein sequence ID" value="OOV84462.1"/>
    <property type="molecule type" value="Genomic_DNA"/>
</dbReference>
<accession>A0A1T1H3M7</accession>
<gene>
    <name evidence="2" type="ORF">B1202_05700</name>
</gene>
<comment type="caution">
    <text evidence="2">The sequence shown here is derived from an EMBL/GenBank/DDBJ whole genome shotgun (WGS) entry which is preliminary data.</text>
</comment>
<protein>
    <recommendedName>
        <fullName evidence="4">Spore coat protein U domain-containing protein</fullName>
    </recommendedName>
</protein>
<dbReference type="Proteomes" id="UP000191160">
    <property type="component" value="Unassembled WGS sequence"/>
</dbReference>
<keyword evidence="1" id="KW-0732">Signal</keyword>
<feature type="signal peptide" evidence="1">
    <location>
        <begin position="1"/>
        <end position="18"/>
    </location>
</feature>
<reference evidence="2 3" key="1">
    <citation type="submission" date="2017-02" db="EMBL/GenBank/DDBJ databases">
        <title>Acinetobacter sp. ANC 4945, whole genome shotgun sequencing project.</title>
        <authorList>
            <person name="Radolfova-Krizova L."/>
            <person name="Al Atrouni A."/>
            <person name="Nemec A."/>
        </authorList>
    </citation>
    <scope>NUCLEOTIDE SEQUENCE [LARGE SCALE GENOMIC DNA]</scope>
    <source>
        <strain evidence="2 3">ANC 4945</strain>
    </source>
</reference>
<evidence type="ECO:0000313" key="3">
    <source>
        <dbReference type="Proteomes" id="UP000191160"/>
    </source>
</evidence>
<proteinExistence type="predicted"/>
<evidence type="ECO:0000256" key="1">
    <source>
        <dbReference type="SAM" id="SignalP"/>
    </source>
</evidence>
<organism evidence="2 3">
    <name type="scientific">Acinetobacter amyesii</name>
    <dbReference type="NCBI Taxonomy" id="2942470"/>
    <lineage>
        <taxon>Bacteria</taxon>
        <taxon>Pseudomonadati</taxon>
        <taxon>Pseudomonadota</taxon>
        <taxon>Gammaproteobacteria</taxon>
        <taxon>Moraxellales</taxon>
        <taxon>Moraxellaceae</taxon>
        <taxon>Acinetobacter</taxon>
    </lineage>
</organism>
<feature type="chain" id="PRO_5012256043" description="Spore coat protein U domain-containing protein" evidence="1">
    <location>
        <begin position="19"/>
        <end position="136"/>
    </location>
</feature>
<evidence type="ECO:0000313" key="2">
    <source>
        <dbReference type="EMBL" id="OOV84462.1"/>
    </source>
</evidence>
<sequence>MKSILLISAALFSSITFAAPSRCEMGRISETNMRLANYYNSQAASSFSVDCSGKYRIRFNSRNLQDTSGSSFVTNGPIKLKTRMTVSGAMENLWNVSTEQGAGKNNYVIAVRLVERVNATTPAGIYRDTVFVNMVF</sequence>
<name>A0A1T1H3M7_9GAMM</name>